<name>A0A8C6AZU8_MONMO</name>
<feature type="transmembrane region" description="Helical" evidence="1">
    <location>
        <begin position="54"/>
        <end position="73"/>
    </location>
</feature>
<keyword evidence="1" id="KW-0472">Membrane</keyword>
<organism evidence="2 3">
    <name type="scientific">Monodon monoceros</name>
    <name type="common">Narwhal</name>
    <name type="synonym">Ceratodon monodon</name>
    <dbReference type="NCBI Taxonomy" id="40151"/>
    <lineage>
        <taxon>Eukaryota</taxon>
        <taxon>Metazoa</taxon>
        <taxon>Chordata</taxon>
        <taxon>Craniata</taxon>
        <taxon>Vertebrata</taxon>
        <taxon>Euteleostomi</taxon>
        <taxon>Mammalia</taxon>
        <taxon>Eutheria</taxon>
        <taxon>Laurasiatheria</taxon>
        <taxon>Artiodactyla</taxon>
        <taxon>Whippomorpha</taxon>
        <taxon>Cetacea</taxon>
        <taxon>Odontoceti</taxon>
        <taxon>Monodontidae</taxon>
        <taxon>Monodon</taxon>
    </lineage>
</organism>
<reference evidence="2" key="1">
    <citation type="submission" date="2025-08" db="UniProtKB">
        <authorList>
            <consortium name="Ensembl"/>
        </authorList>
    </citation>
    <scope>IDENTIFICATION</scope>
</reference>
<dbReference type="GeneTree" id="ENSGT00940000182241"/>
<keyword evidence="1" id="KW-1133">Transmembrane helix</keyword>
<keyword evidence="3" id="KW-1185">Reference proteome</keyword>
<feature type="transmembrane region" description="Helical" evidence="1">
    <location>
        <begin position="79"/>
        <end position="100"/>
    </location>
</feature>
<accession>A0A8C6AZU8</accession>
<dbReference type="AlphaFoldDB" id="A0A8C6AZU8"/>
<evidence type="ECO:0000256" key="1">
    <source>
        <dbReference type="SAM" id="Phobius"/>
    </source>
</evidence>
<dbReference type="Proteomes" id="UP000694561">
    <property type="component" value="Unplaced"/>
</dbReference>
<evidence type="ECO:0000313" key="2">
    <source>
        <dbReference type="Ensembl" id="ENSMMNP00015008863.1"/>
    </source>
</evidence>
<reference evidence="2" key="2">
    <citation type="submission" date="2025-09" db="UniProtKB">
        <authorList>
            <consortium name="Ensembl"/>
        </authorList>
    </citation>
    <scope>IDENTIFICATION</scope>
</reference>
<sequence length="114" mass="13030">MITNMGIRKMSIRDQVCPLRLCVFLSCFDVSLVNHCWMETVRLLIRQFGVGNSIVGNIMIRVVIGIPSIIGTVKGVNRFSFMWCFKEFVVLVFWCVLVWGRGSGNVLRFLVEIV</sequence>
<proteinExistence type="predicted"/>
<keyword evidence="1" id="KW-0812">Transmembrane</keyword>
<protein>
    <submittedName>
        <fullName evidence="2">Uncharacterized protein</fullName>
    </submittedName>
</protein>
<evidence type="ECO:0000313" key="3">
    <source>
        <dbReference type="Proteomes" id="UP000694561"/>
    </source>
</evidence>
<dbReference type="Ensembl" id="ENSMMNT00015009683.1">
    <property type="protein sequence ID" value="ENSMMNP00015008863.1"/>
    <property type="gene ID" value="ENSMMNG00015006592.1"/>
</dbReference>